<dbReference type="Proteomes" id="UP000193801">
    <property type="component" value="Unassembled WGS sequence"/>
</dbReference>
<evidence type="ECO:0000313" key="4">
    <source>
        <dbReference type="Proteomes" id="UP000193801"/>
    </source>
</evidence>
<feature type="transmembrane region" description="Helical" evidence="2">
    <location>
        <begin position="30"/>
        <end position="52"/>
    </location>
</feature>
<evidence type="ECO:0000256" key="1">
    <source>
        <dbReference type="SAM" id="MobiDB-lite"/>
    </source>
</evidence>
<keyword evidence="2" id="KW-1133">Transmembrane helix</keyword>
<keyword evidence="2" id="KW-0472">Membrane</keyword>
<feature type="transmembrane region" description="Helical" evidence="2">
    <location>
        <begin position="115"/>
        <end position="141"/>
    </location>
</feature>
<sequence>MEADDAEERPAAPPAWQPKRDPERRSTGMWWRNLIAAAFAIIGFAWGAHAYYGYHAGTPTTATVTQPGGGRGASTKGTWSLNGELQTGDIETGRLFGAPSVGSTMDVRVRGGTAYTASACLPGFGLGVLIAGPAIGALVVWSYRKRAARADWD</sequence>
<evidence type="ECO:0000256" key="2">
    <source>
        <dbReference type="SAM" id="Phobius"/>
    </source>
</evidence>
<dbReference type="EMBL" id="LQPK01000005">
    <property type="protein sequence ID" value="ORW33100.1"/>
    <property type="molecule type" value="Genomic_DNA"/>
</dbReference>
<evidence type="ECO:0000313" key="3">
    <source>
        <dbReference type="EMBL" id="ORW33100.1"/>
    </source>
</evidence>
<protein>
    <recommendedName>
        <fullName evidence="5">DUF3592 domain-containing protein</fullName>
    </recommendedName>
</protein>
<proteinExistence type="predicted"/>
<feature type="region of interest" description="Disordered" evidence="1">
    <location>
        <begin position="1"/>
        <end position="24"/>
    </location>
</feature>
<comment type="caution">
    <text evidence="3">The sequence shown here is derived from an EMBL/GenBank/DDBJ whole genome shotgun (WGS) entry which is preliminary data.</text>
</comment>
<evidence type="ECO:0008006" key="5">
    <source>
        <dbReference type="Google" id="ProtNLM"/>
    </source>
</evidence>
<gene>
    <name evidence="3" type="ORF">AWB91_08105</name>
</gene>
<keyword evidence="4" id="KW-1185">Reference proteome</keyword>
<keyword evidence="2" id="KW-0812">Transmembrane</keyword>
<name>A0ABX3VRL7_9MYCO</name>
<accession>A0ABX3VRL7</accession>
<reference evidence="3 4" key="1">
    <citation type="journal article" date="2015" name="Emerg. Microbes Infect.">
        <title>Characterization of 17 strains belonging to the Mycobacterium simiae complex and description of Mycobacterium paraense sp. nov.</title>
        <authorList>
            <person name="Fusco da Costa A.R."/>
            <person name="Fedrizzi T."/>
            <person name="Lopes M.L."/>
            <person name="Pecorari M."/>
            <person name="Oliveira da Costa W.L."/>
            <person name="Giacobazzi E."/>
            <person name="da Costa Bahia J.R."/>
            <person name="De Sanctis V."/>
            <person name="Batista Lima K.V."/>
            <person name="Bertorelli R."/>
            <person name="Grottola A."/>
            <person name="Fabio A."/>
            <person name="Mariottini A."/>
            <person name="Ferretti P."/>
            <person name="Di Leva F."/>
            <person name="Fregni Serpini G."/>
            <person name="Tagliazucchi S."/>
            <person name="Rumpianesi F."/>
            <person name="Jousson O."/>
            <person name="Segata N."/>
            <person name="Tortoli E."/>
        </authorList>
    </citation>
    <scope>NUCLEOTIDE SEQUENCE [LARGE SCALE GENOMIC DNA]</scope>
    <source>
        <strain evidence="3 4">FI-07156</strain>
    </source>
</reference>
<organism evidence="3 4">
    <name type="scientific">Mycobacterium paraense</name>
    <dbReference type="NCBI Taxonomy" id="767916"/>
    <lineage>
        <taxon>Bacteria</taxon>
        <taxon>Bacillati</taxon>
        <taxon>Actinomycetota</taxon>
        <taxon>Actinomycetes</taxon>
        <taxon>Mycobacteriales</taxon>
        <taxon>Mycobacteriaceae</taxon>
        <taxon>Mycobacterium</taxon>
        <taxon>Mycobacterium simiae complex</taxon>
    </lineage>
</organism>
<dbReference type="RefSeq" id="WP_085100348.1">
    <property type="nucleotide sequence ID" value="NZ_LQPK01000005.1"/>
</dbReference>